<reference evidence="2 3" key="2">
    <citation type="journal article" date="2011" name="ISME J.">
        <title>RNA-seq reveals cooperative metabolic interactions between two termite-gut spirochete species in co-culture.</title>
        <authorList>
            <person name="Rosenthal A.Z."/>
            <person name="Matson E.G."/>
            <person name="Eldar A."/>
            <person name="Leadbetter J.R."/>
        </authorList>
    </citation>
    <scope>NUCLEOTIDE SEQUENCE [LARGE SCALE GENOMIC DNA]</scope>
    <source>
        <strain evidence="3">ATCC BAA-887 / DSM 12427 / ZAS-2</strain>
    </source>
</reference>
<dbReference type="AlphaFoldDB" id="F5YL41"/>
<dbReference type="GO" id="GO:0016301">
    <property type="term" value="F:kinase activity"/>
    <property type="evidence" value="ECO:0007669"/>
    <property type="project" value="UniProtKB-KW"/>
</dbReference>
<protein>
    <submittedName>
        <fullName evidence="2">Phosphomethylpyrimidine kinase</fullName>
    </submittedName>
</protein>
<sequence length="491" mass="56331">MNLSKSRYCSGLQCTKILWMQKNIPDEYDDGVMNQGILNTGNEIGDLAMGYFGTFSEVPYNADKFLMIDDTKKLLEQKTKVITEASFSYEGNFCSVDILHLVKDSFEIIEVKSSTGINPIYYDDMAFQYYVLSGCGLKVKKISLMHINNQYIRQGKLDLKKLFTVEDCTNEVLAKQKDIGNQIAALKKTAEQKEEPDIDIGPHCSDPYECGYSGYCWKHIPEQSIFSIARLAGKTKFDYYNQGIISFDDVLKNNISLSEKQQRQVESEARSLDPTINKKEIKSFLKTLTFPLYFLDFETFMPALPPFDGCWPYMQIPFQYSLHILKSPDTEAEHHEFLAKEGTDPRRPLAEALCKDIPRKVCTLAYNSGFEKRVIKDLADLFPDLSNHLLDIQSHIKDLMTPFQSHAYYRREFQGSYSIKTVLPGLFPDDPELDYHNLELIQNGGEAMTAFPGLEKKRPEEITEIRQSLLAYCRLDTLAMVKIWGYLKELV</sequence>
<proteinExistence type="predicted"/>
<reference evidence="3" key="1">
    <citation type="submission" date="2009-12" db="EMBL/GenBank/DDBJ databases">
        <title>Complete sequence of Treponema primitia strain ZAS-2.</title>
        <authorList>
            <person name="Tetu S.G."/>
            <person name="Matson E."/>
            <person name="Ren Q."/>
            <person name="Seshadri R."/>
            <person name="Elbourne L."/>
            <person name="Hassan K.A."/>
            <person name="Durkin A."/>
            <person name="Radune D."/>
            <person name="Mohamoud Y."/>
            <person name="Shay R."/>
            <person name="Jin S."/>
            <person name="Zhang X."/>
            <person name="Lucey K."/>
            <person name="Ballor N.R."/>
            <person name="Ottesen E."/>
            <person name="Rosenthal R."/>
            <person name="Allen A."/>
            <person name="Leadbetter J.R."/>
            <person name="Paulsen I.T."/>
        </authorList>
    </citation>
    <scope>NUCLEOTIDE SEQUENCE [LARGE SCALE GENOMIC DNA]</scope>
    <source>
        <strain evidence="3">ATCC BAA-887 / DSM 12427 / ZAS-2</strain>
    </source>
</reference>
<dbReference type="HOGENOM" id="CLU_039162_0_0_12"/>
<gene>
    <name evidence="2" type="ordered locus">TREPR_1891</name>
</gene>
<evidence type="ECO:0000313" key="2">
    <source>
        <dbReference type="EMBL" id="AEF86476.1"/>
    </source>
</evidence>
<dbReference type="EMBL" id="CP001843">
    <property type="protein sequence ID" value="AEF86476.1"/>
    <property type="molecule type" value="Genomic_DNA"/>
</dbReference>
<dbReference type="OrthoDB" id="9783873at2"/>
<evidence type="ECO:0000313" key="3">
    <source>
        <dbReference type="Proteomes" id="UP000009223"/>
    </source>
</evidence>
<keyword evidence="2" id="KW-0418">Kinase</keyword>
<evidence type="ECO:0000259" key="1">
    <source>
        <dbReference type="Pfam" id="PF11074"/>
    </source>
</evidence>
<accession>F5YL41</accession>
<name>F5YL41_TREPZ</name>
<keyword evidence="3" id="KW-1185">Reference proteome</keyword>
<dbReference type="InterPro" id="IPR021301">
    <property type="entry name" value="DUF2779"/>
</dbReference>
<dbReference type="Proteomes" id="UP000009223">
    <property type="component" value="Chromosome"/>
</dbReference>
<dbReference type="KEGG" id="tpi:TREPR_1891"/>
<dbReference type="eggNOG" id="COG1075">
    <property type="taxonomic scope" value="Bacteria"/>
</dbReference>
<dbReference type="Pfam" id="PF11074">
    <property type="entry name" value="DUF2779"/>
    <property type="match status" value="1"/>
</dbReference>
<feature type="domain" description="DUF2779" evidence="1">
    <location>
        <begin position="293"/>
        <end position="418"/>
    </location>
</feature>
<organism evidence="2 3">
    <name type="scientific">Treponema primitia (strain ATCC BAA-887 / DSM 12427 / ZAS-2)</name>
    <dbReference type="NCBI Taxonomy" id="545694"/>
    <lineage>
        <taxon>Bacteria</taxon>
        <taxon>Pseudomonadati</taxon>
        <taxon>Spirochaetota</taxon>
        <taxon>Spirochaetia</taxon>
        <taxon>Spirochaetales</taxon>
        <taxon>Treponemataceae</taxon>
        <taxon>Treponema</taxon>
    </lineage>
</organism>
<keyword evidence="2" id="KW-0808">Transferase</keyword>